<dbReference type="Proteomes" id="UP000263517">
    <property type="component" value="Unassembled WGS sequence"/>
</dbReference>
<evidence type="ECO:0000313" key="1">
    <source>
        <dbReference type="EMBL" id="HAW78176.1"/>
    </source>
</evidence>
<gene>
    <name evidence="1" type="ORF">DCW74_20860</name>
</gene>
<feature type="non-terminal residue" evidence="1">
    <location>
        <position position="1"/>
    </location>
</feature>
<reference evidence="1 2" key="1">
    <citation type="journal article" date="2018" name="Nat. Biotechnol.">
        <title>A standardized bacterial taxonomy based on genome phylogeny substantially revises the tree of life.</title>
        <authorList>
            <person name="Parks D.H."/>
            <person name="Chuvochina M."/>
            <person name="Waite D.W."/>
            <person name="Rinke C."/>
            <person name="Skarshewski A."/>
            <person name="Chaumeil P.A."/>
            <person name="Hugenholtz P."/>
        </authorList>
    </citation>
    <scope>NUCLEOTIDE SEQUENCE [LARGE SCALE GENOMIC DNA]</scope>
    <source>
        <strain evidence="1">UBA11978</strain>
    </source>
</reference>
<proteinExistence type="predicted"/>
<comment type="caution">
    <text evidence="1">The sequence shown here is derived from an EMBL/GenBank/DDBJ whole genome shotgun (WGS) entry which is preliminary data.</text>
</comment>
<dbReference type="AlphaFoldDB" id="A0A350PA59"/>
<organism evidence="1 2">
    <name type="scientific">Alteromonas australica</name>
    <dbReference type="NCBI Taxonomy" id="589873"/>
    <lineage>
        <taxon>Bacteria</taxon>
        <taxon>Pseudomonadati</taxon>
        <taxon>Pseudomonadota</taxon>
        <taxon>Gammaproteobacteria</taxon>
        <taxon>Alteromonadales</taxon>
        <taxon>Alteromonadaceae</taxon>
        <taxon>Alteromonas/Salinimonas group</taxon>
        <taxon>Alteromonas</taxon>
    </lineage>
</organism>
<accession>A0A350PA59</accession>
<name>A0A350PA59_9ALTE</name>
<sequence>NTAIPSDIISKISQKGNDLYEVSINENSLANWNKFRQFLAEGKSKIQADWEKRITFMADGSSVKGYYTVHQCAVSTLKALLKNGFCGWHHSTVRSLGRTVHAILTGPHLKTTLKHFCNPATAFGEPLGYWSNYPENFNVRIDKDTYIKTFKFLQLLRGMHKDGHTTLVEPGRIMVHGPQANSLATRCFVDEILCLTPALTKLVSELWSALYACMNDNQFPINRKDCLANKLLQSKKSQRKQARQQIDRSLEWLIRNVNTSQHIILARALLATDLVSMVRADAGKRYRHLLPVNECHTAMLNVVHELLFDSVA</sequence>
<dbReference type="EMBL" id="DNAN01000728">
    <property type="protein sequence ID" value="HAW78176.1"/>
    <property type="molecule type" value="Genomic_DNA"/>
</dbReference>
<evidence type="ECO:0000313" key="2">
    <source>
        <dbReference type="Proteomes" id="UP000263517"/>
    </source>
</evidence>
<protein>
    <submittedName>
        <fullName evidence="1">Uncharacterized protein</fullName>
    </submittedName>
</protein>